<dbReference type="Pfam" id="PF00528">
    <property type="entry name" value="BPD_transp_1"/>
    <property type="match status" value="1"/>
</dbReference>
<dbReference type="GO" id="GO:0005315">
    <property type="term" value="F:phosphate transmembrane transporter activity"/>
    <property type="evidence" value="ECO:0007669"/>
    <property type="project" value="InterPro"/>
</dbReference>
<evidence type="ECO:0000256" key="3">
    <source>
        <dbReference type="ARBA" id="ARBA00016864"/>
    </source>
</evidence>
<protein>
    <recommendedName>
        <fullName evidence="3 9">Phosphate transport system permease protein PstA</fullName>
    </recommendedName>
</protein>
<comment type="caution">
    <text evidence="9">Lacks conserved residue(s) required for the propagation of feature annotation.</text>
</comment>
<dbReference type="InterPro" id="IPR005672">
    <property type="entry name" value="Phosphate_PstA"/>
</dbReference>
<evidence type="ECO:0000256" key="5">
    <source>
        <dbReference type="ARBA" id="ARBA00022475"/>
    </source>
</evidence>
<dbReference type="NCBIfam" id="TIGR00974">
    <property type="entry name" value="3a0107s02c"/>
    <property type="match status" value="1"/>
</dbReference>
<proteinExistence type="inferred from homology"/>
<dbReference type="SUPFAM" id="SSF161098">
    <property type="entry name" value="MetI-like"/>
    <property type="match status" value="1"/>
</dbReference>
<feature type="transmembrane region" description="Helical" evidence="9">
    <location>
        <begin position="57"/>
        <end position="86"/>
    </location>
</feature>
<evidence type="ECO:0000313" key="12">
    <source>
        <dbReference type="EMBL" id="TKC58645.1"/>
    </source>
</evidence>
<accession>A0A4R0ME14</accession>
<evidence type="ECO:0000313" key="13">
    <source>
        <dbReference type="Proteomes" id="UP000291117"/>
    </source>
</evidence>
<comment type="caution">
    <text evidence="12">The sequence shown here is derived from an EMBL/GenBank/DDBJ whole genome shotgun (WGS) entry which is preliminary data.</text>
</comment>
<dbReference type="InterPro" id="IPR035906">
    <property type="entry name" value="MetI-like_sf"/>
</dbReference>
<comment type="similarity">
    <text evidence="2 9">Belongs to the binding-protein-dependent transport system permease family. CysTW subfamily.</text>
</comment>
<dbReference type="AlphaFoldDB" id="A0A4U1G4T9"/>
<dbReference type="CDD" id="cd06261">
    <property type="entry name" value="TM_PBP2"/>
    <property type="match status" value="1"/>
</dbReference>
<dbReference type="GO" id="GO:0005886">
    <property type="term" value="C:plasma membrane"/>
    <property type="evidence" value="ECO:0007669"/>
    <property type="project" value="UniProtKB-SubCell"/>
</dbReference>
<evidence type="ECO:0000256" key="8">
    <source>
        <dbReference type="ARBA" id="ARBA00023136"/>
    </source>
</evidence>
<keyword evidence="4" id="KW-0813">Transport</keyword>
<keyword evidence="6 9" id="KW-0812">Transmembrane</keyword>
<keyword evidence="7 9" id="KW-1133">Transmembrane helix</keyword>
<dbReference type="PROSITE" id="PS50928">
    <property type="entry name" value="ABC_TM1"/>
    <property type="match status" value="1"/>
</dbReference>
<evidence type="ECO:0000313" key="11">
    <source>
        <dbReference type="EMBL" id="TCC84044.1"/>
    </source>
</evidence>
<gene>
    <name evidence="12" type="primary">pstA</name>
    <name evidence="11" type="ORF">EZ444_25765</name>
    <name evidence="12" type="ORF">FBD94_17820</name>
</gene>
<dbReference type="InterPro" id="IPR000515">
    <property type="entry name" value="MetI-like"/>
</dbReference>
<dbReference type="Gene3D" id="1.10.3720.10">
    <property type="entry name" value="MetI-like"/>
    <property type="match status" value="1"/>
</dbReference>
<evidence type="ECO:0000259" key="10">
    <source>
        <dbReference type="PROSITE" id="PS50928"/>
    </source>
</evidence>
<feature type="transmembrane region" description="Helical" evidence="9">
    <location>
        <begin position="132"/>
        <end position="149"/>
    </location>
</feature>
<feature type="transmembrane region" description="Helical" evidence="9">
    <location>
        <begin position="250"/>
        <end position="272"/>
    </location>
</feature>
<dbReference type="GO" id="GO:0035435">
    <property type="term" value="P:phosphate ion transmembrane transport"/>
    <property type="evidence" value="ECO:0007669"/>
    <property type="project" value="InterPro"/>
</dbReference>
<dbReference type="EMBL" id="SWDX01000007">
    <property type="protein sequence ID" value="TKC58645.1"/>
    <property type="molecule type" value="Genomic_DNA"/>
</dbReference>
<evidence type="ECO:0000313" key="14">
    <source>
        <dbReference type="Proteomes" id="UP000309594"/>
    </source>
</evidence>
<dbReference type="EMBL" id="SJSM01000035">
    <property type="protein sequence ID" value="TCC84044.1"/>
    <property type="molecule type" value="Genomic_DNA"/>
</dbReference>
<dbReference type="Proteomes" id="UP000309594">
    <property type="component" value="Unassembled WGS sequence"/>
</dbReference>
<dbReference type="PANTHER" id="PTHR43470">
    <property type="entry name" value="PHOSPHATE TRANSPORT SYSTEM PERMEASE PROTEIN PSTA-RELATED"/>
    <property type="match status" value="1"/>
</dbReference>
<comment type="subcellular location">
    <subcellularLocation>
        <location evidence="1 9">Cell membrane</location>
        <topology evidence="1 9">Multi-pass membrane protein</topology>
    </subcellularLocation>
</comment>
<name>A0A4U1G4T9_9SPHI</name>
<organism evidence="12 14">
    <name type="scientific">Pedobacter hiemivivus</name>
    <dbReference type="NCBI Taxonomy" id="2530454"/>
    <lineage>
        <taxon>Bacteria</taxon>
        <taxon>Pseudomonadati</taxon>
        <taxon>Bacteroidota</taxon>
        <taxon>Sphingobacteriia</taxon>
        <taxon>Sphingobacteriales</taxon>
        <taxon>Sphingobacteriaceae</taxon>
        <taxon>Pedobacter</taxon>
    </lineage>
</organism>
<sequence length="280" mass="30456">MRKITPVIEWGTLLLSTGMVCFFMVVILWDLISKGAPSLSWEFVSTLPRAGMTKGGILPAIIGTVLLTMITALVSVPFGISCAIYLNEYATDNWLTRTIRASIRNLSGVPSIIYGLFGLALFVQGLQMGTSMLSAGFTLGLLSLPYVIITTEEALRRIPASTREAALAVGATQFESIRDVVMPTALPGILTGVVLTLSRAAGETAPILFTGVAFYINNPAGFLNQEFMALPYHLYMLSTQHQAIEQVRPLAYGTALVLIIVVFLLNLTAFYIRYKHSKND</sequence>
<feature type="domain" description="ABC transmembrane type-1" evidence="10">
    <location>
        <begin position="61"/>
        <end position="269"/>
    </location>
</feature>
<keyword evidence="13" id="KW-1185">Reference proteome</keyword>
<keyword evidence="5 9" id="KW-1003">Cell membrane</keyword>
<dbReference type="Proteomes" id="UP000291117">
    <property type="component" value="Unassembled WGS sequence"/>
</dbReference>
<reference evidence="12 14" key="2">
    <citation type="submission" date="2019-04" db="EMBL/GenBank/DDBJ databases">
        <title>Pedobacter sp. RP-1-16 sp. nov., isolated from Arctic soil.</title>
        <authorList>
            <person name="Dahal R.H."/>
            <person name="Kim D.-U."/>
        </authorList>
    </citation>
    <scope>NUCLEOTIDE SEQUENCE [LARGE SCALE GENOMIC DNA]</scope>
    <source>
        <strain evidence="12 14">RP-1-16</strain>
    </source>
</reference>
<reference evidence="11 13" key="1">
    <citation type="submission" date="2019-02" db="EMBL/GenBank/DDBJ databases">
        <title>Pedobacter sp. RP-3-8 sp. nov., isolated from Arctic soil.</title>
        <authorList>
            <person name="Dahal R.H."/>
        </authorList>
    </citation>
    <scope>NUCLEOTIDE SEQUENCE [LARGE SCALE GENOMIC DNA]</scope>
    <source>
        <strain evidence="11 13">RP-3-8</strain>
    </source>
</reference>
<evidence type="ECO:0000256" key="6">
    <source>
        <dbReference type="ARBA" id="ARBA00022692"/>
    </source>
</evidence>
<accession>A0A4U1G4T9</accession>
<evidence type="ECO:0000256" key="7">
    <source>
        <dbReference type="ARBA" id="ARBA00022989"/>
    </source>
</evidence>
<feature type="transmembrane region" description="Helical" evidence="9">
    <location>
        <begin position="106"/>
        <end position="126"/>
    </location>
</feature>
<evidence type="ECO:0000256" key="1">
    <source>
        <dbReference type="ARBA" id="ARBA00004651"/>
    </source>
</evidence>
<evidence type="ECO:0000256" key="2">
    <source>
        <dbReference type="ARBA" id="ARBA00007069"/>
    </source>
</evidence>
<evidence type="ECO:0000256" key="9">
    <source>
        <dbReference type="RuleBase" id="RU363043"/>
    </source>
</evidence>
<dbReference type="OrthoDB" id="9807065at2"/>
<dbReference type="PANTHER" id="PTHR43470:SF3">
    <property type="entry name" value="PHOSPHATE TRANSPORT SYSTEM PERMEASE PROTEIN PSTA-RELATED"/>
    <property type="match status" value="1"/>
</dbReference>
<feature type="transmembrane region" description="Helical" evidence="9">
    <location>
        <begin position="12"/>
        <end position="32"/>
    </location>
</feature>
<evidence type="ECO:0000256" key="4">
    <source>
        <dbReference type="ARBA" id="ARBA00022448"/>
    </source>
</evidence>
<keyword evidence="8 9" id="KW-0472">Membrane</keyword>